<organism evidence="3 4">
    <name type="scientific">Lactuca virosa</name>
    <dbReference type="NCBI Taxonomy" id="75947"/>
    <lineage>
        <taxon>Eukaryota</taxon>
        <taxon>Viridiplantae</taxon>
        <taxon>Streptophyta</taxon>
        <taxon>Embryophyta</taxon>
        <taxon>Tracheophyta</taxon>
        <taxon>Spermatophyta</taxon>
        <taxon>Magnoliopsida</taxon>
        <taxon>eudicotyledons</taxon>
        <taxon>Gunneridae</taxon>
        <taxon>Pentapetalae</taxon>
        <taxon>asterids</taxon>
        <taxon>campanulids</taxon>
        <taxon>Asterales</taxon>
        <taxon>Asteraceae</taxon>
        <taxon>Cichorioideae</taxon>
        <taxon>Cichorieae</taxon>
        <taxon>Lactucinae</taxon>
        <taxon>Lactuca</taxon>
    </lineage>
</organism>
<dbReference type="AlphaFoldDB" id="A0AAU9PMU2"/>
<dbReference type="PANTHER" id="PTHR12956:SF78">
    <property type="entry name" value="CERAMIDASE"/>
    <property type="match status" value="1"/>
</dbReference>
<evidence type="ECO:0000313" key="3">
    <source>
        <dbReference type="EMBL" id="CAH1450947.1"/>
    </source>
</evidence>
<protein>
    <recommendedName>
        <fullName evidence="2">TOD1/MUCI70 glycosyltransferase-like domain-containing protein</fullName>
    </recommendedName>
</protein>
<feature type="domain" description="TOD1/MUCI70 glycosyltransferase-like" evidence="2">
    <location>
        <begin position="79"/>
        <end position="195"/>
    </location>
</feature>
<dbReference type="InterPro" id="IPR006852">
    <property type="entry name" value="TOD1_MUCI70"/>
</dbReference>
<accession>A0AAU9PMU2</accession>
<dbReference type="PANTHER" id="PTHR12956">
    <property type="entry name" value="ALKALINE CERAMIDASE-RELATED"/>
    <property type="match status" value="1"/>
</dbReference>
<name>A0AAU9PMU2_9ASTR</name>
<sequence length="385" mass="43731">MSVHCGFVRGDRPGRKSGYDIGDSYLLLMDMCHGVVVSSAIFETEKFLRNSDHLDIARRLDCGELLLSTTSLTLTQGAMGRFLWRENASFAISRHYKRFDVFLEAKANKAARKYNNASIDFQTDFYKREDLTCVVIREHIPISNLFTCLWFNEVDRFTSRDQISFSTVQDKIRSNTNWTVNMFWDCERRNFVVQHPPPPSLPTNTTPTNHPPKPLPVTTINTYLHHPSLPPPPTSITRHHHPPPPPTTTLHHQPPPPPPITTHHHHLSPPPPPTTHQNHHPPQPAPATSITTTPTTTRHLHPPPPTTTPTSIQHHSSLPTTTTHHHHHLHPSPTKTTTPHHYYHLPPPPITTFLTHLNHPSPPTTTTYHHYHHSSPSLPPTTHQN</sequence>
<comment type="caution">
    <text evidence="3">The sequence shown here is derived from an EMBL/GenBank/DDBJ whole genome shotgun (WGS) entry which is preliminary data.</text>
</comment>
<reference evidence="3 4" key="1">
    <citation type="submission" date="2022-01" db="EMBL/GenBank/DDBJ databases">
        <authorList>
            <person name="Xiong W."/>
            <person name="Schranz E."/>
        </authorList>
    </citation>
    <scope>NUCLEOTIDE SEQUENCE [LARGE SCALE GENOMIC DNA]</scope>
</reference>
<keyword evidence="4" id="KW-1185">Reference proteome</keyword>
<feature type="compositionally biased region" description="Low complexity" evidence="1">
    <location>
        <begin position="286"/>
        <end position="297"/>
    </location>
</feature>
<proteinExistence type="predicted"/>
<feature type="compositionally biased region" description="Low complexity" evidence="1">
    <location>
        <begin position="331"/>
        <end position="340"/>
    </location>
</feature>
<dbReference type="EMBL" id="CAKMRJ010005634">
    <property type="protein sequence ID" value="CAH1450947.1"/>
    <property type="molecule type" value="Genomic_DNA"/>
</dbReference>
<evidence type="ECO:0000259" key="2">
    <source>
        <dbReference type="Pfam" id="PF04765"/>
    </source>
</evidence>
<evidence type="ECO:0000256" key="1">
    <source>
        <dbReference type="SAM" id="MobiDB-lite"/>
    </source>
</evidence>
<gene>
    <name evidence="3" type="ORF">LVIROSA_LOCUS36336</name>
</gene>
<feature type="domain" description="TOD1/MUCI70 glycosyltransferase-like" evidence="2">
    <location>
        <begin position="1"/>
        <end position="53"/>
    </location>
</feature>
<feature type="compositionally biased region" description="Low complexity" evidence="1">
    <location>
        <begin position="364"/>
        <end position="385"/>
    </location>
</feature>
<feature type="region of interest" description="Disordered" evidence="1">
    <location>
        <begin position="195"/>
        <end position="385"/>
    </location>
</feature>
<feature type="compositionally biased region" description="Pro residues" evidence="1">
    <location>
        <begin position="243"/>
        <end position="260"/>
    </location>
</feature>
<dbReference type="Proteomes" id="UP001157418">
    <property type="component" value="Unassembled WGS sequence"/>
</dbReference>
<feature type="compositionally biased region" description="Low complexity" evidence="1">
    <location>
        <begin position="308"/>
        <end position="322"/>
    </location>
</feature>
<dbReference type="InterPro" id="IPR048354">
    <property type="entry name" value="TOD1_MUCI70_glycTrfase_dom"/>
</dbReference>
<dbReference type="Pfam" id="PF04765">
    <property type="entry name" value="TOD1_MUCI70"/>
    <property type="match status" value="2"/>
</dbReference>
<evidence type="ECO:0000313" key="4">
    <source>
        <dbReference type="Proteomes" id="UP001157418"/>
    </source>
</evidence>